<reference evidence="3" key="1">
    <citation type="submission" date="2020-09" db="EMBL/GenBank/DDBJ databases">
        <title>A novel bacterium of genus Paenibacillus, isolated from South China Sea.</title>
        <authorList>
            <person name="Huang H."/>
            <person name="Mo K."/>
            <person name="Hu Y."/>
        </authorList>
    </citation>
    <scope>NUCLEOTIDE SEQUENCE</scope>
    <source>
        <strain evidence="3">IB182496</strain>
    </source>
</reference>
<accession>A0A927GTH4</accession>
<dbReference type="PROSITE" id="PS51272">
    <property type="entry name" value="SLH"/>
    <property type="match status" value="3"/>
</dbReference>
<dbReference type="Pfam" id="PF20578">
    <property type="entry name" value="aBig_2"/>
    <property type="match status" value="1"/>
</dbReference>
<dbReference type="Pfam" id="PF00395">
    <property type="entry name" value="SLH"/>
    <property type="match status" value="3"/>
</dbReference>
<dbReference type="PANTHER" id="PTHR43308:SF5">
    <property type="entry name" value="S-LAYER PROTEIN _ PEPTIDOGLYCAN ENDO-BETA-N-ACETYLGLUCOSAMINIDASE"/>
    <property type="match status" value="1"/>
</dbReference>
<feature type="compositionally biased region" description="Acidic residues" evidence="1">
    <location>
        <begin position="84"/>
        <end position="102"/>
    </location>
</feature>
<dbReference type="AlphaFoldDB" id="A0A927GTH4"/>
<dbReference type="RefSeq" id="WP_190920927.1">
    <property type="nucleotide sequence ID" value="NZ_JACXIZ010000045.1"/>
</dbReference>
<feature type="domain" description="SLH" evidence="2">
    <location>
        <begin position="326"/>
        <end position="385"/>
    </location>
</feature>
<dbReference type="Proteomes" id="UP000621560">
    <property type="component" value="Unassembled WGS sequence"/>
</dbReference>
<name>A0A927GTH4_9BACL</name>
<feature type="compositionally biased region" description="Polar residues" evidence="1">
    <location>
        <begin position="1"/>
        <end position="10"/>
    </location>
</feature>
<comment type="caution">
    <text evidence="3">The sequence shown here is derived from an EMBL/GenBank/DDBJ whole genome shotgun (WGS) entry which is preliminary data.</text>
</comment>
<feature type="domain" description="SLH" evidence="2">
    <location>
        <begin position="457"/>
        <end position="517"/>
    </location>
</feature>
<keyword evidence="4" id="KW-1185">Reference proteome</keyword>
<evidence type="ECO:0000313" key="3">
    <source>
        <dbReference type="EMBL" id="MBD2847829.1"/>
    </source>
</evidence>
<evidence type="ECO:0000256" key="1">
    <source>
        <dbReference type="SAM" id="MobiDB-lite"/>
    </source>
</evidence>
<feature type="compositionally biased region" description="Polar residues" evidence="1">
    <location>
        <begin position="17"/>
        <end position="31"/>
    </location>
</feature>
<sequence length="517" mass="55349">AGDSATSVTQDIELPTSGASGTTITWSSSDSAVVGTDGTVTRPAYTESDASVTLTATISKGTESDTQTFTMRIMVLPAPPPVAGEDDDHDNEPDEQDEENEQESTGRFDLIINGEQTSVLAATRTEQQNGRPLYLIRPVDEEQFLSIVEALPENTTIRIDAGELEPMSDVSIEWSYDATRLLANKGINLVVQAPGATLQLNINAIPLPDMQEEGQDAQTAQLRIAIGMLSANDTALLDGELPGEQIGEPVRLSIAILQGGTQQSLSNWRAYGMLSLPLPEGDARELTPTMVWLGEDGTLLPLPTRSAGMRVAQAHSRLDGVFALIHHTPSFEDIEGRWSEADIADMAGRLIIRGASAEAFEPQRAITRAELTTLLIRALGMPARGSEQSFEDVNGDAWYADAIVTAAAIGLVTGGPDGSFRPDAPLTREEASVMLSRAMVVMGTDSALSEQQVGSLLSGWNDAGQIAPWAREGMAVLRAWDILRGDSVGAVRPDAELTREEMAALLRRMMQAAGWID</sequence>
<feature type="region of interest" description="Disordered" evidence="1">
    <location>
        <begin position="1"/>
        <end position="43"/>
    </location>
</feature>
<evidence type="ECO:0000259" key="2">
    <source>
        <dbReference type="PROSITE" id="PS51272"/>
    </source>
</evidence>
<feature type="region of interest" description="Disordered" evidence="1">
    <location>
        <begin position="77"/>
        <end position="107"/>
    </location>
</feature>
<dbReference type="PANTHER" id="PTHR43308">
    <property type="entry name" value="OUTER MEMBRANE PROTEIN ALPHA-RELATED"/>
    <property type="match status" value="1"/>
</dbReference>
<dbReference type="InterPro" id="IPR046780">
    <property type="entry name" value="aBig_2"/>
</dbReference>
<feature type="non-terminal residue" evidence="3">
    <location>
        <position position="1"/>
    </location>
</feature>
<feature type="domain" description="SLH" evidence="2">
    <location>
        <begin position="386"/>
        <end position="449"/>
    </location>
</feature>
<gene>
    <name evidence="3" type="ORF">IDH44_21760</name>
</gene>
<proteinExistence type="predicted"/>
<protein>
    <submittedName>
        <fullName evidence="3">S-layer homology domain-containing protein</fullName>
    </submittedName>
</protein>
<organism evidence="3 4">
    <name type="scientific">Paenibacillus sabuli</name>
    <dbReference type="NCBI Taxonomy" id="2772509"/>
    <lineage>
        <taxon>Bacteria</taxon>
        <taxon>Bacillati</taxon>
        <taxon>Bacillota</taxon>
        <taxon>Bacilli</taxon>
        <taxon>Bacillales</taxon>
        <taxon>Paenibacillaceae</taxon>
        <taxon>Paenibacillus</taxon>
    </lineage>
</organism>
<evidence type="ECO:0000313" key="4">
    <source>
        <dbReference type="Proteomes" id="UP000621560"/>
    </source>
</evidence>
<dbReference type="InterPro" id="IPR051465">
    <property type="entry name" value="Cell_Envelope_Struct_Comp"/>
</dbReference>
<dbReference type="EMBL" id="JACXIZ010000045">
    <property type="protein sequence ID" value="MBD2847829.1"/>
    <property type="molecule type" value="Genomic_DNA"/>
</dbReference>
<dbReference type="InterPro" id="IPR001119">
    <property type="entry name" value="SLH_dom"/>
</dbReference>